<sequence>MESSDAADLDGHYYGWLGRKPVILAAITLLLAGCASAPQGVAALGYPITVELRENQCRYLIQDMWMSDAAMVESWFAALPAKPDQVDVVWGDDPDRQCVEMAQRAVERSGLTRIVVRQGSREDYPDLLRQPARPIVR</sequence>
<organism evidence="2 3">
    <name type="scientific">Brevundimonas diminuta</name>
    <name type="common">Pseudomonas diminuta</name>
    <dbReference type="NCBI Taxonomy" id="293"/>
    <lineage>
        <taxon>Bacteria</taxon>
        <taxon>Pseudomonadati</taxon>
        <taxon>Pseudomonadota</taxon>
        <taxon>Alphaproteobacteria</taxon>
        <taxon>Caulobacterales</taxon>
        <taxon>Caulobacteraceae</taxon>
        <taxon>Brevundimonas</taxon>
    </lineage>
</organism>
<name>A0A1Z3LWX6_BREDI</name>
<reference evidence="2 3" key="1">
    <citation type="submission" date="2017-06" db="EMBL/GenBank/DDBJ databases">
        <title>Biodegradation of gentamicin by bacterial consortia AMQD4 in synthetic medium and raw gentamicin sewage.</title>
        <authorList>
            <person name="Chang H."/>
            <person name="Feng Y."/>
            <person name="Li Z."/>
            <person name="Xue J."/>
            <person name="Cheng D."/>
        </authorList>
    </citation>
    <scope>NUCLEOTIDE SEQUENCE [LARGE SCALE GENOMIC DNA]</scope>
    <source>
        <strain evidence="2 3">BZC3</strain>
    </source>
</reference>
<dbReference type="EMBL" id="CP021995">
    <property type="protein sequence ID" value="ASD26702.1"/>
    <property type="molecule type" value="Genomic_DNA"/>
</dbReference>
<accession>A0A1Z3LWX6</accession>
<dbReference type="AlphaFoldDB" id="A0A1Z3LWX6"/>
<reference evidence="2 3" key="2">
    <citation type="submission" date="2017-06" db="EMBL/GenBank/DDBJ databases">
        <authorList>
            <person name="Kim H.J."/>
            <person name="Triplett B.A."/>
        </authorList>
    </citation>
    <scope>NUCLEOTIDE SEQUENCE [LARGE SCALE GENOMIC DNA]</scope>
    <source>
        <strain evidence="2 3">BZC3</strain>
    </source>
</reference>
<keyword evidence="1" id="KW-1133">Transmembrane helix</keyword>
<keyword evidence="1" id="KW-0472">Membrane</keyword>
<protein>
    <submittedName>
        <fullName evidence="2">Uncharacterized protein</fullName>
    </submittedName>
</protein>
<gene>
    <name evidence="2" type="ORF">CD943_07240</name>
</gene>
<feature type="transmembrane region" description="Helical" evidence="1">
    <location>
        <begin position="22"/>
        <end position="46"/>
    </location>
</feature>
<evidence type="ECO:0000313" key="2">
    <source>
        <dbReference type="EMBL" id="ASD26702.1"/>
    </source>
</evidence>
<keyword evidence="1" id="KW-0812">Transmembrane</keyword>
<evidence type="ECO:0000256" key="1">
    <source>
        <dbReference type="SAM" id="Phobius"/>
    </source>
</evidence>
<dbReference type="Proteomes" id="UP000197024">
    <property type="component" value="Chromosome"/>
</dbReference>
<evidence type="ECO:0000313" key="3">
    <source>
        <dbReference type="Proteomes" id="UP000197024"/>
    </source>
</evidence>
<proteinExistence type="predicted"/>